<dbReference type="Proteomes" id="UP000652761">
    <property type="component" value="Unassembled WGS sequence"/>
</dbReference>
<protein>
    <submittedName>
        <fullName evidence="1">Uncharacterized protein</fullName>
    </submittedName>
</protein>
<comment type="caution">
    <text evidence="1">The sequence shown here is derived from an EMBL/GenBank/DDBJ whole genome shotgun (WGS) entry which is preliminary data.</text>
</comment>
<reference evidence="1" key="1">
    <citation type="submission" date="2017-07" db="EMBL/GenBank/DDBJ databases">
        <title>Taro Niue Genome Assembly and Annotation.</title>
        <authorList>
            <person name="Atibalentja N."/>
            <person name="Keating K."/>
            <person name="Fields C.J."/>
        </authorList>
    </citation>
    <scope>NUCLEOTIDE SEQUENCE</scope>
    <source>
        <strain evidence="1">Niue_2</strain>
        <tissue evidence="1">Leaf</tissue>
    </source>
</reference>
<accession>A0A843VE80</accession>
<evidence type="ECO:0000313" key="1">
    <source>
        <dbReference type="EMBL" id="MQL96922.1"/>
    </source>
</evidence>
<dbReference type="AlphaFoldDB" id="A0A843VE80"/>
<organism evidence="1 2">
    <name type="scientific">Colocasia esculenta</name>
    <name type="common">Wild taro</name>
    <name type="synonym">Arum esculentum</name>
    <dbReference type="NCBI Taxonomy" id="4460"/>
    <lineage>
        <taxon>Eukaryota</taxon>
        <taxon>Viridiplantae</taxon>
        <taxon>Streptophyta</taxon>
        <taxon>Embryophyta</taxon>
        <taxon>Tracheophyta</taxon>
        <taxon>Spermatophyta</taxon>
        <taxon>Magnoliopsida</taxon>
        <taxon>Liliopsida</taxon>
        <taxon>Araceae</taxon>
        <taxon>Aroideae</taxon>
        <taxon>Colocasieae</taxon>
        <taxon>Colocasia</taxon>
    </lineage>
</organism>
<gene>
    <name evidence="1" type="ORF">Taro_029607</name>
</gene>
<keyword evidence="2" id="KW-1185">Reference proteome</keyword>
<proteinExistence type="predicted"/>
<evidence type="ECO:0000313" key="2">
    <source>
        <dbReference type="Proteomes" id="UP000652761"/>
    </source>
</evidence>
<sequence>MISLVIVTICSRNDFFSHRNDLLSMTWWGIQGVVPFCCEGRPGGVSRVLFPSVEGRPAGVLGAIVSLRGTVPLLVKS</sequence>
<name>A0A843VE80_COLES</name>
<dbReference type="EMBL" id="NMUH01001977">
    <property type="protein sequence ID" value="MQL96922.1"/>
    <property type="molecule type" value="Genomic_DNA"/>
</dbReference>